<dbReference type="InterPro" id="IPR001789">
    <property type="entry name" value="Sig_transdc_resp-reg_receiver"/>
</dbReference>
<dbReference type="SMART" id="SM00387">
    <property type="entry name" value="HATPase_c"/>
    <property type="match status" value="1"/>
</dbReference>
<dbReference type="EC" id="2.7.13.3" evidence="3"/>
<dbReference type="InterPro" id="IPR036097">
    <property type="entry name" value="HisK_dim/P_sf"/>
</dbReference>
<dbReference type="Pfam" id="PF02518">
    <property type="entry name" value="HATPase_c"/>
    <property type="match status" value="1"/>
</dbReference>
<evidence type="ECO:0000256" key="6">
    <source>
        <dbReference type="ARBA" id="ARBA00023012"/>
    </source>
</evidence>
<evidence type="ECO:0000313" key="12">
    <source>
        <dbReference type="RefSeq" id="XP_039131789.1"/>
    </source>
</evidence>
<feature type="transmembrane region" description="Helical" evidence="8">
    <location>
        <begin position="281"/>
        <end position="298"/>
    </location>
</feature>
<evidence type="ECO:0000256" key="3">
    <source>
        <dbReference type="ARBA" id="ARBA00012438"/>
    </source>
</evidence>
<keyword evidence="4 7" id="KW-0597">Phosphoprotein</keyword>
<dbReference type="SUPFAM" id="SSF47384">
    <property type="entry name" value="Homodimeric domain of signal transducing histidine kinase"/>
    <property type="match status" value="1"/>
</dbReference>
<feature type="domain" description="Histidine kinase" evidence="9">
    <location>
        <begin position="379"/>
        <end position="643"/>
    </location>
</feature>
<dbReference type="GO" id="GO:0009736">
    <property type="term" value="P:cytokinin-activated signaling pathway"/>
    <property type="evidence" value="ECO:0007669"/>
    <property type="project" value="UniProtKB-KW"/>
</dbReference>
<keyword evidence="8" id="KW-0472">Membrane</keyword>
<feature type="transmembrane region" description="Helical" evidence="8">
    <location>
        <begin position="6"/>
        <end position="30"/>
    </location>
</feature>
<dbReference type="Proteomes" id="UP001515500">
    <property type="component" value="Chromosome 9"/>
</dbReference>
<evidence type="ECO:0000256" key="1">
    <source>
        <dbReference type="ARBA" id="ARBA00000085"/>
    </source>
</evidence>
<accession>A0AB40BZE2</accession>
<evidence type="ECO:0000256" key="2">
    <source>
        <dbReference type="ARBA" id="ARBA00002427"/>
    </source>
</evidence>
<dbReference type="InterPro" id="IPR011006">
    <property type="entry name" value="CheY-like_superfamily"/>
</dbReference>
<reference evidence="12" key="1">
    <citation type="submission" date="2025-08" db="UniProtKB">
        <authorList>
            <consortium name="RefSeq"/>
        </authorList>
    </citation>
    <scope>IDENTIFICATION</scope>
</reference>
<dbReference type="SUPFAM" id="SSF55874">
    <property type="entry name" value="ATPase domain of HSP90 chaperone/DNA topoisomerase II/histidine kinase"/>
    <property type="match status" value="1"/>
</dbReference>
<evidence type="ECO:0000256" key="8">
    <source>
        <dbReference type="SAM" id="Phobius"/>
    </source>
</evidence>
<dbReference type="PROSITE" id="PS50110">
    <property type="entry name" value="RESPONSE_REGULATORY"/>
    <property type="match status" value="1"/>
</dbReference>
<name>A0AB40BZE2_DIOCR</name>
<keyword evidence="8" id="KW-1133">Transmembrane helix</keyword>
<dbReference type="SMART" id="SM00448">
    <property type="entry name" value="REC"/>
    <property type="match status" value="1"/>
</dbReference>
<dbReference type="Pfam" id="PF00512">
    <property type="entry name" value="HisKA"/>
    <property type="match status" value="1"/>
</dbReference>
<comment type="catalytic activity">
    <reaction evidence="1">
        <text>ATP + protein L-histidine = ADP + protein N-phospho-L-histidine.</text>
        <dbReference type="EC" id="2.7.13.3"/>
    </reaction>
</comment>
<feature type="domain" description="Response regulatory" evidence="10">
    <location>
        <begin position="929"/>
        <end position="1055"/>
    </location>
</feature>
<feature type="modified residue" description="4-aspartylphosphate" evidence="7">
    <location>
        <position position="998"/>
    </location>
</feature>
<dbReference type="CDD" id="cd00082">
    <property type="entry name" value="HisKA"/>
    <property type="match status" value="1"/>
</dbReference>
<evidence type="ECO:0000259" key="10">
    <source>
        <dbReference type="PROSITE" id="PS50110"/>
    </source>
</evidence>
<dbReference type="Pfam" id="PF00072">
    <property type="entry name" value="Response_reg"/>
    <property type="match status" value="1"/>
</dbReference>
<dbReference type="Gene3D" id="1.10.287.130">
    <property type="match status" value="1"/>
</dbReference>
<comment type="function">
    <text evidence="2">Cytokinin receptor related to bacterial two-component regulators. Functions as a histidine kinase and transmits the stress signal to a downstream MAPK cascade.</text>
</comment>
<feature type="transmembrane region" description="Helical" evidence="8">
    <location>
        <begin position="318"/>
        <end position="342"/>
    </location>
</feature>
<dbReference type="InterPro" id="IPR003594">
    <property type="entry name" value="HATPase_dom"/>
</dbReference>
<dbReference type="PANTHER" id="PTHR43719:SF75">
    <property type="entry name" value="HISTIDINE KINASE CKI1"/>
    <property type="match status" value="1"/>
</dbReference>
<keyword evidence="6" id="KW-0902">Two-component regulatory system</keyword>
<keyword evidence="12" id="KW-0808">Transferase</keyword>
<evidence type="ECO:0000256" key="4">
    <source>
        <dbReference type="ARBA" id="ARBA00022553"/>
    </source>
</evidence>
<evidence type="ECO:0000256" key="7">
    <source>
        <dbReference type="PROSITE-ProRule" id="PRU00169"/>
    </source>
</evidence>
<proteinExistence type="predicted"/>
<dbReference type="GO" id="GO:0000155">
    <property type="term" value="F:phosphorelay sensor kinase activity"/>
    <property type="evidence" value="ECO:0007669"/>
    <property type="project" value="InterPro"/>
</dbReference>
<keyword evidence="8" id="KW-0812">Transmembrane</keyword>
<dbReference type="Gene3D" id="3.30.565.10">
    <property type="entry name" value="Histidine kinase-like ATPase, C-terminal domain"/>
    <property type="match status" value="1"/>
</dbReference>
<sequence length="1055" mass="119610">MDRSKLFLVQIILPMIVVLFGFVIFVILTIGTNHGKQIIFDGASHAHASLFSHVCDRACVLAQINSSAYNLAWNLGLSNGKYLQSISKIENKVAPSLFSTFSMMHYVSMVSYIGQNRLFFSYYRQGNQAYAVFSNNSQLSDVCNDTFQFYVQPVDMDTGVRYGNIVAYCPLESNILKWIHNSLDGSNAYVVRGLGFENFQEALFLFSAPVGKIGVVSIGIEVKDFVKLVANVDLFRMCQLLDLDDVYPSTYIKPSNTLFAFRNDSFSTFARDYRYVKRKDWSLILTMLHFEAFGIHLVSVMTTRSFKESGCRFKKMDIIVISLFSILLIVLFVGSIIMGVIFKKMKMKEMQLCSALIKQKEATQQIERKSMNKSMAFASASHDVRTSLVSITCLIELCRTMVPPHSDLDDNLVQMTACASKLLDILNSILDTSKVEAGKIDLEEREFNMVDVIQESLDSFNVAAMSKGLEIFWDPIDFSIFKYSHVKGDRRRFSRILDNLLGNALKFTSQGHISFLAFAKKPIFEKGKIASRHGFSLSHLFCKNKDSHLVTNISNSIQNDPSYTEFIFEVNDTGIGIPKEKKAFVFENYAQVKDSCHEGLEGTGLGLGIVQSYVRMMGGEIGIKDKDQGEKGTCFRFNIFLKSCEVPNGEDLTIDRGQKPNLLHLASLWDHIGFQSSVLTVTFIENFNIENVNILLLIQGDETKRFAKRWLEGFGLKAWEIRSPYFLKFVLQKIKHKLLNLGDLGTFDLGLSSISSSKLISQDSDEELDISIDNQTSPMMARDLPETSIIKMLMPYIVVLIDSNFENHSEICLMLKEFSQNIQNIQFKVVWLANSNAYSAELNKSKERQCDLILKRPLYGTRLRPLLSLFQDTTESQQLESRTLTEIQKDEDFDKSSLHFKRQEFHKSEPEKISLKNISKDINHLNGMGILLVEDSPVISRYEFLLLSKLGAKVEICKNGLEALDKVKSALLETTNSIDLSQAQKDLDHFPYDIILMDCEMPMMDGYHATRKIRIEEKQYGLHIPIIALSAHGTQDEEEKAILAGNGYLFRKATE</sequence>
<dbReference type="GeneID" id="120268451"/>
<dbReference type="CDD" id="cd17546">
    <property type="entry name" value="REC_hyHK_CKI1_RcsC-like"/>
    <property type="match status" value="1"/>
</dbReference>
<keyword evidence="12" id="KW-0418">Kinase</keyword>
<dbReference type="InterPro" id="IPR003661">
    <property type="entry name" value="HisK_dim/P_dom"/>
</dbReference>
<keyword evidence="5" id="KW-0932">Cytokinin signaling pathway</keyword>
<dbReference type="PROSITE" id="PS50109">
    <property type="entry name" value="HIS_KIN"/>
    <property type="match status" value="1"/>
</dbReference>
<evidence type="ECO:0000313" key="11">
    <source>
        <dbReference type="Proteomes" id="UP001515500"/>
    </source>
</evidence>
<dbReference type="SUPFAM" id="SSF52172">
    <property type="entry name" value="CheY-like"/>
    <property type="match status" value="1"/>
</dbReference>
<dbReference type="AlphaFoldDB" id="A0AB40BZE2"/>
<dbReference type="RefSeq" id="XP_039131789.1">
    <property type="nucleotide sequence ID" value="XM_039275855.1"/>
</dbReference>
<dbReference type="PANTHER" id="PTHR43719">
    <property type="entry name" value="TWO-COMPONENT HISTIDINE KINASE"/>
    <property type="match status" value="1"/>
</dbReference>
<organism evidence="11 12">
    <name type="scientific">Dioscorea cayennensis subsp. rotundata</name>
    <name type="common">White Guinea yam</name>
    <name type="synonym">Dioscorea rotundata</name>
    <dbReference type="NCBI Taxonomy" id="55577"/>
    <lineage>
        <taxon>Eukaryota</taxon>
        <taxon>Viridiplantae</taxon>
        <taxon>Streptophyta</taxon>
        <taxon>Embryophyta</taxon>
        <taxon>Tracheophyta</taxon>
        <taxon>Spermatophyta</taxon>
        <taxon>Magnoliopsida</taxon>
        <taxon>Liliopsida</taxon>
        <taxon>Dioscoreales</taxon>
        <taxon>Dioscoreaceae</taxon>
        <taxon>Dioscorea</taxon>
    </lineage>
</organism>
<evidence type="ECO:0000256" key="5">
    <source>
        <dbReference type="ARBA" id="ARBA00022864"/>
    </source>
</evidence>
<dbReference type="InterPro" id="IPR036890">
    <property type="entry name" value="HATPase_C_sf"/>
</dbReference>
<dbReference type="InterPro" id="IPR004358">
    <property type="entry name" value="Sig_transdc_His_kin-like_C"/>
</dbReference>
<protein>
    <recommendedName>
        <fullName evidence="3">histidine kinase</fullName>
        <ecNumber evidence="3">2.7.13.3</ecNumber>
    </recommendedName>
</protein>
<dbReference type="InterPro" id="IPR050956">
    <property type="entry name" value="2C_system_His_kinase"/>
</dbReference>
<dbReference type="PRINTS" id="PR00344">
    <property type="entry name" value="BCTRLSENSOR"/>
</dbReference>
<keyword evidence="11" id="KW-1185">Reference proteome</keyword>
<dbReference type="InterPro" id="IPR005467">
    <property type="entry name" value="His_kinase_dom"/>
</dbReference>
<gene>
    <name evidence="12" type="primary">LOC120268451</name>
</gene>
<evidence type="ECO:0000259" key="9">
    <source>
        <dbReference type="PROSITE" id="PS50109"/>
    </source>
</evidence>
<dbReference type="SMART" id="SM00388">
    <property type="entry name" value="HisKA"/>
    <property type="match status" value="1"/>
</dbReference>
<dbReference type="Gene3D" id="3.40.50.2300">
    <property type="match status" value="1"/>
</dbReference>